<accession>A0A448YVF4</accession>
<reference evidence="3 4" key="1">
    <citation type="submission" date="2019-01" db="EMBL/GenBank/DDBJ databases">
        <authorList>
            <person name="Ferrante I. M."/>
        </authorList>
    </citation>
    <scope>NUCLEOTIDE SEQUENCE [LARGE SCALE GENOMIC DNA]</scope>
    <source>
        <strain evidence="3 4">B856</strain>
    </source>
</reference>
<dbReference type="Pfam" id="PF05721">
    <property type="entry name" value="PhyH"/>
    <property type="match status" value="1"/>
</dbReference>
<dbReference type="SUPFAM" id="SSF51197">
    <property type="entry name" value="Clavaminate synthase-like"/>
    <property type="match status" value="1"/>
</dbReference>
<evidence type="ECO:0000313" key="4">
    <source>
        <dbReference type="Proteomes" id="UP000291116"/>
    </source>
</evidence>
<sequence>MTPPQCSTNDDGGGFRLRIPLLDDDSYHDDSGNRVLSQKTIDKFRSDGFAVFPNVLSPDAVDALNDRLEDVLRGVYDRGQKPDKTPRLLKSHKPQSLPRDESTYPSNVETENPEIAAAAEIEPKGSGKKKKHRKKKGSPSVGPIGFSGNLENVKVLQIINIHKADSLFRRLETSASLAKIVAELAGWEEGARLAQDQVWAKPPGAPPLVFHRDSPYFMFDPPDVVTVWLALDDMDGALGPLEYVKGSHLWGDGRVGSAKQFFQADTRSLLRSAAEREGIPEADLEFVSMEGLERGGLSVHHGRIWHGSAGNSSTSLPRRGLGLHFVPSTVRFTADTAKSKLWKSYVEDLEGDPSEVELPEEDFPLSTAL</sequence>
<dbReference type="PANTHER" id="PTHR20883">
    <property type="entry name" value="PHYTANOYL-COA DIOXYGENASE DOMAIN CONTAINING 1"/>
    <property type="match status" value="1"/>
</dbReference>
<evidence type="ECO:0000256" key="1">
    <source>
        <dbReference type="ARBA" id="ARBA00001962"/>
    </source>
</evidence>
<dbReference type="OrthoDB" id="445007at2759"/>
<keyword evidence="4" id="KW-1185">Reference proteome</keyword>
<dbReference type="InterPro" id="IPR008775">
    <property type="entry name" value="Phytyl_CoA_dOase-like"/>
</dbReference>
<feature type="compositionally biased region" description="Basic and acidic residues" evidence="2">
    <location>
        <begin position="76"/>
        <end position="86"/>
    </location>
</feature>
<feature type="compositionally biased region" description="Basic residues" evidence="2">
    <location>
        <begin position="126"/>
        <end position="137"/>
    </location>
</feature>
<proteinExistence type="predicted"/>
<feature type="region of interest" description="Disordered" evidence="2">
    <location>
        <begin position="76"/>
        <end position="143"/>
    </location>
</feature>
<dbReference type="PANTHER" id="PTHR20883:SF46">
    <property type="entry name" value="PHYTANOYL-COA HYDROXYLASE"/>
    <property type="match status" value="1"/>
</dbReference>
<gene>
    <name evidence="3" type="ORF">PSNMU_V1.4_AUG-EV-PASAV3_0004770</name>
</gene>
<evidence type="ECO:0000256" key="2">
    <source>
        <dbReference type="SAM" id="MobiDB-lite"/>
    </source>
</evidence>
<evidence type="ECO:0000313" key="3">
    <source>
        <dbReference type="EMBL" id="VEU33787.1"/>
    </source>
</evidence>
<dbReference type="EMBL" id="CAACVS010000009">
    <property type="protein sequence ID" value="VEU33787.1"/>
    <property type="molecule type" value="Genomic_DNA"/>
</dbReference>
<protein>
    <recommendedName>
        <fullName evidence="5">Phytanoyl-CoA dioxygenase</fullName>
    </recommendedName>
</protein>
<dbReference type="AlphaFoldDB" id="A0A448YVF4"/>
<dbReference type="Gene3D" id="2.60.120.620">
    <property type="entry name" value="q2cbj1_9rhob like domain"/>
    <property type="match status" value="2"/>
</dbReference>
<comment type="cofactor">
    <cofactor evidence="1">
        <name>Fe cation</name>
        <dbReference type="ChEBI" id="CHEBI:24875"/>
    </cofactor>
</comment>
<dbReference type="Proteomes" id="UP000291116">
    <property type="component" value="Unassembled WGS sequence"/>
</dbReference>
<evidence type="ECO:0008006" key="5">
    <source>
        <dbReference type="Google" id="ProtNLM"/>
    </source>
</evidence>
<name>A0A448YVF4_9STRA</name>
<organism evidence="3 4">
    <name type="scientific">Pseudo-nitzschia multistriata</name>
    <dbReference type="NCBI Taxonomy" id="183589"/>
    <lineage>
        <taxon>Eukaryota</taxon>
        <taxon>Sar</taxon>
        <taxon>Stramenopiles</taxon>
        <taxon>Ochrophyta</taxon>
        <taxon>Bacillariophyta</taxon>
        <taxon>Bacillariophyceae</taxon>
        <taxon>Bacillariophycidae</taxon>
        <taxon>Bacillariales</taxon>
        <taxon>Bacillariaceae</taxon>
        <taxon>Pseudo-nitzschia</taxon>
    </lineage>
</organism>